<name>A0A919J918_9ACTN</name>
<dbReference type="GO" id="GO:1990189">
    <property type="term" value="F:protein N-terminal-serine acetyltransferase activity"/>
    <property type="evidence" value="ECO:0007669"/>
    <property type="project" value="TreeGrafter"/>
</dbReference>
<dbReference type="GO" id="GO:0005737">
    <property type="term" value="C:cytoplasm"/>
    <property type="evidence" value="ECO:0007669"/>
    <property type="project" value="TreeGrafter"/>
</dbReference>
<evidence type="ECO:0000259" key="1">
    <source>
        <dbReference type="PROSITE" id="PS51186"/>
    </source>
</evidence>
<evidence type="ECO:0000313" key="3">
    <source>
        <dbReference type="Proteomes" id="UP000598174"/>
    </source>
</evidence>
<dbReference type="PROSITE" id="PS51186">
    <property type="entry name" value="GNAT"/>
    <property type="match status" value="1"/>
</dbReference>
<dbReference type="GO" id="GO:0008999">
    <property type="term" value="F:protein-N-terminal-alanine acetyltransferase activity"/>
    <property type="evidence" value="ECO:0007669"/>
    <property type="project" value="TreeGrafter"/>
</dbReference>
<dbReference type="PANTHER" id="PTHR43441:SF11">
    <property type="entry name" value="RIBOSOMAL-PROTEIN-SERINE ACETYLTRANSFERASE"/>
    <property type="match status" value="1"/>
</dbReference>
<dbReference type="InterPro" id="IPR051908">
    <property type="entry name" value="Ribosomal_N-acetyltransferase"/>
</dbReference>
<dbReference type="InterPro" id="IPR000182">
    <property type="entry name" value="GNAT_dom"/>
</dbReference>
<dbReference type="EMBL" id="BOMM01000064">
    <property type="protein sequence ID" value="GIE15283.1"/>
    <property type="molecule type" value="Genomic_DNA"/>
</dbReference>
<dbReference type="PANTHER" id="PTHR43441">
    <property type="entry name" value="RIBOSOMAL-PROTEIN-SERINE ACETYLTRANSFERASE"/>
    <property type="match status" value="1"/>
</dbReference>
<dbReference type="AlphaFoldDB" id="A0A919J918"/>
<dbReference type="Gene3D" id="3.40.630.30">
    <property type="match status" value="1"/>
</dbReference>
<sequence length="191" mass="21086">MILQNPTPSEVTMDEQVILRPFQEPDLPFLERLGSDPSVTGRYVWAGFRDPRVRRRRWDKDGYVATDSTALAVIGKDPASGQEAVLGIASWEARDRGGPPGGCYEIGLALLPECRGRGLGAAAHQLMVRHLFDCTLAFRLEAQTDADNIAEQRALERAGFTCEGVLRGARFREGGWRDMLIYGLLRTGPAD</sequence>
<evidence type="ECO:0000313" key="2">
    <source>
        <dbReference type="EMBL" id="GIE15283.1"/>
    </source>
</evidence>
<protein>
    <submittedName>
        <fullName evidence="2">Alanine acetyltransferase</fullName>
    </submittedName>
</protein>
<dbReference type="Proteomes" id="UP000598174">
    <property type="component" value="Unassembled WGS sequence"/>
</dbReference>
<dbReference type="SUPFAM" id="SSF55729">
    <property type="entry name" value="Acyl-CoA N-acyltransferases (Nat)"/>
    <property type="match status" value="1"/>
</dbReference>
<reference evidence="2" key="1">
    <citation type="submission" date="2021-01" db="EMBL/GenBank/DDBJ databases">
        <title>Whole genome shotgun sequence of Actinoplanes ferrugineus NBRC 15555.</title>
        <authorList>
            <person name="Komaki H."/>
            <person name="Tamura T."/>
        </authorList>
    </citation>
    <scope>NUCLEOTIDE SEQUENCE</scope>
    <source>
        <strain evidence="2">NBRC 15555</strain>
    </source>
</reference>
<feature type="domain" description="N-acetyltransferase" evidence="1">
    <location>
        <begin position="17"/>
        <end position="187"/>
    </location>
</feature>
<proteinExistence type="predicted"/>
<keyword evidence="3" id="KW-1185">Reference proteome</keyword>
<dbReference type="InterPro" id="IPR016181">
    <property type="entry name" value="Acyl_CoA_acyltransferase"/>
</dbReference>
<accession>A0A919J918</accession>
<organism evidence="2 3">
    <name type="scientific">Paractinoplanes ferrugineus</name>
    <dbReference type="NCBI Taxonomy" id="113564"/>
    <lineage>
        <taxon>Bacteria</taxon>
        <taxon>Bacillati</taxon>
        <taxon>Actinomycetota</taxon>
        <taxon>Actinomycetes</taxon>
        <taxon>Micromonosporales</taxon>
        <taxon>Micromonosporaceae</taxon>
        <taxon>Paractinoplanes</taxon>
    </lineage>
</organism>
<comment type="caution">
    <text evidence="2">The sequence shown here is derived from an EMBL/GenBank/DDBJ whole genome shotgun (WGS) entry which is preliminary data.</text>
</comment>
<dbReference type="Pfam" id="PF13302">
    <property type="entry name" value="Acetyltransf_3"/>
    <property type="match status" value="1"/>
</dbReference>
<gene>
    <name evidence="2" type="primary">rimJ_2</name>
    <name evidence="2" type="ORF">Afe05nite_71230</name>
</gene>